<name>A0A0N5ARG6_9BILA</name>
<dbReference type="STRING" id="451379.A0A0N5ARG6"/>
<evidence type="ECO:0000259" key="2">
    <source>
        <dbReference type="Pfam" id="PF13598"/>
    </source>
</evidence>
<dbReference type="InterPro" id="IPR037291">
    <property type="entry name" value="DUF4139"/>
</dbReference>
<dbReference type="Proteomes" id="UP000046393">
    <property type="component" value="Unplaced"/>
</dbReference>
<dbReference type="Pfam" id="PF13600">
    <property type="entry name" value="DUF4140"/>
    <property type="match status" value="1"/>
</dbReference>
<evidence type="ECO:0000313" key="4">
    <source>
        <dbReference type="Proteomes" id="UP000046393"/>
    </source>
</evidence>
<feature type="coiled-coil region" evidence="1">
    <location>
        <begin position="190"/>
        <end position="217"/>
    </location>
</feature>
<keyword evidence="4" id="KW-1185">Reference proteome</keyword>
<dbReference type="NCBIfam" id="TIGR02231">
    <property type="entry name" value="mucoidy inhibitor MuiA family protein"/>
    <property type="match status" value="1"/>
</dbReference>
<dbReference type="WBParaSite" id="SMUV_0000731401-mRNA-1">
    <property type="protein sequence ID" value="SMUV_0000731401-mRNA-1"/>
    <property type="gene ID" value="SMUV_0000731401"/>
</dbReference>
<feature type="coiled-coil region" evidence="1">
    <location>
        <begin position="95"/>
        <end position="122"/>
    </location>
</feature>
<reference evidence="5" key="1">
    <citation type="submission" date="2017-02" db="UniProtKB">
        <authorList>
            <consortium name="WormBaseParasite"/>
        </authorList>
    </citation>
    <scope>IDENTIFICATION</scope>
</reference>
<dbReference type="PANTHER" id="PTHR31005">
    <property type="entry name" value="DUF4139 DOMAIN-CONTAINING PROTEIN"/>
    <property type="match status" value="1"/>
</dbReference>
<feature type="domain" description="DUF4140" evidence="3">
    <location>
        <begin position="21"/>
        <end position="126"/>
    </location>
</feature>
<evidence type="ECO:0000313" key="5">
    <source>
        <dbReference type="WBParaSite" id="SMUV_0000731401-mRNA-1"/>
    </source>
</evidence>
<evidence type="ECO:0000256" key="1">
    <source>
        <dbReference type="SAM" id="Coils"/>
    </source>
</evidence>
<organism evidence="4 5">
    <name type="scientific">Syphacia muris</name>
    <dbReference type="NCBI Taxonomy" id="451379"/>
    <lineage>
        <taxon>Eukaryota</taxon>
        <taxon>Metazoa</taxon>
        <taxon>Ecdysozoa</taxon>
        <taxon>Nematoda</taxon>
        <taxon>Chromadorea</taxon>
        <taxon>Rhabditida</taxon>
        <taxon>Spirurina</taxon>
        <taxon>Oxyuridomorpha</taxon>
        <taxon>Oxyuroidea</taxon>
        <taxon>Oxyuridae</taxon>
        <taxon>Syphacia</taxon>
    </lineage>
</organism>
<dbReference type="InterPro" id="IPR025554">
    <property type="entry name" value="DUF4140"/>
</dbReference>
<evidence type="ECO:0000259" key="3">
    <source>
        <dbReference type="Pfam" id="PF13600"/>
    </source>
</evidence>
<dbReference type="PANTHER" id="PTHR31005:SF10">
    <property type="entry name" value="DUF4140 DOMAIN-CONTAINING PROTEIN"/>
    <property type="match status" value="1"/>
</dbReference>
<dbReference type="Pfam" id="PF13598">
    <property type="entry name" value="DUF4139"/>
    <property type="match status" value="1"/>
</dbReference>
<dbReference type="AlphaFoldDB" id="A0A0N5ARG6"/>
<proteinExistence type="predicted"/>
<dbReference type="InterPro" id="IPR011935">
    <property type="entry name" value="CHP02231"/>
</dbReference>
<keyword evidence="1" id="KW-0175">Coiled coil</keyword>
<sequence length="599" mass="66655">MYRENVHSHTLNARKLRTASVIVYSDRAEVKKIVSVDVKKGINEVILKNISSVVERQSLRVDVSGTVSIQEVQYQEMPLDSNSPENNSVSNLFKIRKLEEEKNDLESKRMSLSDEINVLKKRVEVLDGVAGQISKNVITPVDKSDSHSDGSNITTAAGNNAFLLNDNTISNLTRFLDFYSSTVSEIKVNIRKKSKKFDELLRSIDSLERQIDQMRCSFEYDCVERNICVTISAEEDETVQLYITYQVYCANWRPTYDIRVSMNNEDSQADSLKIRYYGIIEQNTGENWESADLVLSTATPSIGGVVPSMSTLAAGFQSQTKECKKRNASSLRKPNSATSDEDMGFGSFDYNDITDAVALQKLTAAAAALPTSDLDLSFVAGSEQLPCSYFLISEPATVYSDGTEHKVLVAEITTKPKFLHETVPAHAQVAYATATALNTSKMTLLPGPASVYLNASFIAKTQLGVVLPGDEFSCSLGADPSIKVEYKPAVRSKEHIGFVSKNALQTKNQPIYIRNAKLNRSVNITVKENVPKSTDDRIKVNLISPEMKTAKNAKLNKENNLEWTFILEPGESREVQVKWSIEYPINETIVYRQVLQTVA</sequence>
<accession>A0A0N5ARG6</accession>
<feature type="domain" description="DUF4139" evidence="2">
    <location>
        <begin position="242"/>
        <end position="584"/>
    </location>
</feature>
<protein>
    <submittedName>
        <fullName evidence="5">DUF4139 domain-containing protein</fullName>
    </submittedName>
</protein>